<protein>
    <submittedName>
        <fullName evidence="1">Uncharacterized protein</fullName>
    </submittedName>
</protein>
<gene>
    <name evidence="1" type="ORF">HID58_012512</name>
</gene>
<accession>A0ABQ8E3W6</accession>
<evidence type="ECO:0000313" key="2">
    <source>
        <dbReference type="Proteomes" id="UP000824890"/>
    </source>
</evidence>
<comment type="caution">
    <text evidence="1">The sequence shown here is derived from an EMBL/GenBank/DDBJ whole genome shotgun (WGS) entry which is preliminary data.</text>
</comment>
<dbReference type="EMBL" id="JAGKQM010000003">
    <property type="protein sequence ID" value="KAH0935395.1"/>
    <property type="molecule type" value="Genomic_DNA"/>
</dbReference>
<proteinExistence type="predicted"/>
<keyword evidence="2" id="KW-1185">Reference proteome</keyword>
<reference evidence="1 2" key="1">
    <citation type="submission" date="2021-05" db="EMBL/GenBank/DDBJ databases">
        <title>Genome Assembly of Synthetic Allotetraploid Brassica napus Reveals Homoeologous Exchanges between Subgenomes.</title>
        <authorList>
            <person name="Davis J.T."/>
        </authorList>
    </citation>
    <scope>NUCLEOTIDE SEQUENCE [LARGE SCALE GENOMIC DNA]</scope>
    <source>
        <strain evidence="2">cv. Da-Ae</strain>
        <tissue evidence="1">Seedling</tissue>
    </source>
</reference>
<organism evidence="1 2">
    <name type="scientific">Brassica napus</name>
    <name type="common">Rape</name>
    <dbReference type="NCBI Taxonomy" id="3708"/>
    <lineage>
        <taxon>Eukaryota</taxon>
        <taxon>Viridiplantae</taxon>
        <taxon>Streptophyta</taxon>
        <taxon>Embryophyta</taxon>
        <taxon>Tracheophyta</taxon>
        <taxon>Spermatophyta</taxon>
        <taxon>Magnoliopsida</taxon>
        <taxon>eudicotyledons</taxon>
        <taxon>Gunneridae</taxon>
        <taxon>Pentapetalae</taxon>
        <taxon>rosids</taxon>
        <taxon>malvids</taxon>
        <taxon>Brassicales</taxon>
        <taxon>Brassicaceae</taxon>
        <taxon>Brassiceae</taxon>
        <taxon>Brassica</taxon>
    </lineage>
</organism>
<sequence>MPVKGWGFDCRTRAPLMVIRSRRGGLVTRVPRSEVFSTCPVSRTTREERRLLEYDDGLRAQ</sequence>
<name>A0ABQ8E3W6_BRANA</name>
<evidence type="ECO:0000313" key="1">
    <source>
        <dbReference type="EMBL" id="KAH0935395.1"/>
    </source>
</evidence>
<dbReference type="Proteomes" id="UP000824890">
    <property type="component" value="Unassembled WGS sequence"/>
</dbReference>